<organism evidence="1 2">
    <name type="scientific">Methylobacterium radiotolerans</name>
    <dbReference type="NCBI Taxonomy" id="31998"/>
    <lineage>
        <taxon>Bacteria</taxon>
        <taxon>Pseudomonadati</taxon>
        <taxon>Pseudomonadota</taxon>
        <taxon>Alphaproteobacteria</taxon>
        <taxon>Hyphomicrobiales</taxon>
        <taxon>Methylobacteriaceae</taxon>
        <taxon>Methylobacterium</taxon>
    </lineage>
</organism>
<dbReference type="Proteomes" id="UP001349262">
    <property type="component" value="Unassembled WGS sequence"/>
</dbReference>
<protein>
    <submittedName>
        <fullName evidence="1">Uncharacterized protein</fullName>
    </submittedName>
</protein>
<proteinExistence type="predicted"/>
<name>A0ABU7T8B4_9HYPH</name>
<comment type="caution">
    <text evidence="1">The sequence shown here is derived from an EMBL/GenBank/DDBJ whole genome shotgun (WGS) entry which is preliminary data.</text>
</comment>
<evidence type="ECO:0000313" key="2">
    <source>
        <dbReference type="Proteomes" id="UP001349262"/>
    </source>
</evidence>
<accession>A0ABU7T8B4</accession>
<evidence type="ECO:0000313" key="1">
    <source>
        <dbReference type="EMBL" id="MEE7456773.1"/>
    </source>
</evidence>
<gene>
    <name evidence="1" type="ORF">MRSR164_08260</name>
</gene>
<sequence>MTPKTHVLKRALARRERDELLSAFALGVANGATNLFHVTTVDAWYRPIPDTGLDLVVRAATSECAFAAWQRHAEDAGAEGKHIVEITFSPLAVRGEPQPEKSIIQHVDLDMDDLGDLYDEDLALGLAIPDAF</sequence>
<keyword evidence="2" id="KW-1185">Reference proteome</keyword>
<dbReference type="EMBL" id="MLBY01000004">
    <property type="protein sequence ID" value="MEE7456773.1"/>
    <property type="molecule type" value="Genomic_DNA"/>
</dbReference>
<reference evidence="1 2" key="1">
    <citation type="journal article" date="2012" name="Genet. Mol. Biol.">
        <title>Analysis of 16S rRNA and mxaF genes revealing insights into Methylobacterium niche-specific plant association.</title>
        <authorList>
            <person name="Dourado M.N."/>
            <person name="Andreote F.D."/>
            <person name="Dini-Andreote F."/>
            <person name="Conti R."/>
            <person name="Araujo J.M."/>
            <person name="Araujo W.L."/>
        </authorList>
    </citation>
    <scope>NUCLEOTIDE SEQUENCE [LARGE SCALE GENOMIC DNA]</scope>
    <source>
        <strain evidence="1 2">SR1.6/4</strain>
    </source>
</reference>